<dbReference type="EMBL" id="FXTT01000004">
    <property type="protein sequence ID" value="SMP29584.1"/>
    <property type="molecule type" value="Genomic_DNA"/>
</dbReference>
<sequence length="357" mass="38346">MRIFIASLLAVLLGQPLAAASFEKPLERLTSGYIVPSMADFSQRASGLSGAVEAVCDTPGEETRHEFEKAFGETVSAFARINFLRFGPLVEDDRLSRLAFLPDTRGIGLRQIRKILAAKDQSALSAQTLGEKSVAVQGLTALQLLAFDRDSSVKLGKPGELKDFTCQYAFAIAENVAAIGAELERAWTAPDGYRRTLVTVGPGDHPFRTSQEAFETVFNALTTGLLVVRDQNLLPVLGTSPDKAKPQRMPFSLSKNGLIFVGSELDGLHAALLSMELDAATEADLSRGLDTLAFEFSNAQKIIDRIDGPIRESLGGGNAYQQITLLAISTKAMRDIMGLRLAEPLGLTGGFNALDGD</sequence>
<dbReference type="CDD" id="cd14659">
    <property type="entry name" value="Imelysin-like_IPPA"/>
    <property type="match status" value="1"/>
</dbReference>
<evidence type="ECO:0000256" key="2">
    <source>
        <dbReference type="ARBA" id="ARBA00022729"/>
    </source>
</evidence>
<accession>A0ABY1PBW5</accession>
<reference evidence="5 6" key="1">
    <citation type="submission" date="2017-05" db="EMBL/GenBank/DDBJ databases">
        <authorList>
            <person name="Varghese N."/>
            <person name="Submissions S."/>
        </authorList>
    </citation>
    <scope>NUCLEOTIDE SEQUENCE [LARGE SCALE GENOMIC DNA]</scope>
    <source>
        <strain evidence="5 6">DSM 15949</strain>
    </source>
</reference>
<dbReference type="Pfam" id="PF09375">
    <property type="entry name" value="Peptidase_M75"/>
    <property type="match status" value="1"/>
</dbReference>
<feature type="domain" description="Imelysin-like" evidence="4">
    <location>
        <begin position="35"/>
        <end position="322"/>
    </location>
</feature>
<dbReference type="InterPro" id="IPR018976">
    <property type="entry name" value="Imelysin-like"/>
</dbReference>
<dbReference type="RefSeq" id="WP_155193358.1">
    <property type="nucleotide sequence ID" value="NZ_BAAAEA010000004.1"/>
</dbReference>
<evidence type="ECO:0000313" key="6">
    <source>
        <dbReference type="Proteomes" id="UP001157914"/>
    </source>
</evidence>
<protein>
    <recommendedName>
        <fullName evidence="4">Imelysin-like domain-containing protein</fullName>
    </recommendedName>
</protein>
<feature type="chain" id="PRO_5046406426" description="Imelysin-like domain-containing protein" evidence="3">
    <location>
        <begin position="20"/>
        <end position="357"/>
    </location>
</feature>
<keyword evidence="6" id="KW-1185">Reference proteome</keyword>
<comment type="caution">
    <text evidence="5">The sequence shown here is derived from an EMBL/GenBank/DDBJ whole genome shotgun (WGS) entry which is preliminary data.</text>
</comment>
<evidence type="ECO:0000313" key="5">
    <source>
        <dbReference type="EMBL" id="SMP29584.1"/>
    </source>
</evidence>
<proteinExistence type="predicted"/>
<dbReference type="InterPro" id="IPR034984">
    <property type="entry name" value="Imelysin-like_IPPA"/>
</dbReference>
<comment type="subcellular location">
    <subcellularLocation>
        <location evidence="1">Cell envelope</location>
    </subcellularLocation>
</comment>
<evidence type="ECO:0000259" key="4">
    <source>
        <dbReference type="Pfam" id="PF09375"/>
    </source>
</evidence>
<dbReference type="Proteomes" id="UP001157914">
    <property type="component" value="Unassembled WGS sequence"/>
</dbReference>
<feature type="signal peptide" evidence="3">
    <location>
        <begin position="1"/>
        <end position="19"/>
    </location>
</feature>
<organism evidence="5 6">
    <name type="scientific">Roseibium denhamense</name>
    <dbReference type="NCBI Taxonomy" id="76305"/>
    <lineage>
        <taxon>Bacteria</taxon>
        <taxon>Pseudomonadati</taxon>
        <taxon>Pseudomonadota</taxon>
        <taxon>Alphaproteobacteria</taxon>
        <taxon>Hyphomicrobiales</taxon>
        <taxon>Stappiaceae</taxon>
        <taxon>Roseibium</taxon>
    </lineage>
</organism>
<dbReference type="Gene3D" id="1.20.1420.20">
    <property type="entry name" value="M75 peptidase, HXXE motif"/>
    <property type="match status" value="1"/>
</dbReference>
<evidence type="ECO:0000256" key="3">
    <source>
        <dbReference type="SAM" id="SignalP"/>
    </source>
</evidence>
<evidence type="ECO:0000256" key="1">
    <source>
        <dbReference type="ARBA" id="ARBA00004196"/>
    </source>
</evidence>
<gene>
    <name evidence="5" type="ORF">SAMN06265374_3119</name>
</gene>
<keyword evidence="2 3" id="KW-0732">Signal</keyword>
<name>A0ABY1PBW5_9HYPH</name>
<dbReference type="InterPro" id="IPR038352">
    <property type="entry name" value="Imelysin_sf"/>
</dbReference>